<evidence type="ECO:0000256" key="1">
    <source>
        <dbReference type="SAM" id="Phobius"/>
    </source>
</evidence>
<keyword evidence="1" id="KW-0472">Membrane</keyword>
<proteinExistence type="predicted"/>
<gene>
    <name evidence="2" type="ORF">SAMN05216313_11084</name>
</gene>
<name>A0A1I0G221_9FIRM</name>
<dbReference type="AlphaFoldDB" id="A0A1I0G221"/>
<evidence type="ECO:0000313" key="3">
    <source>
        <dbReference type="Proteomes" id="UP000198508"/>
    </source>
</evidence>
<reference evidence="3" key="1">
    <citation type="submission" date="2016-10" db="EMBL/GenBank/DDBJ databases">
        <authorList>
            <person name="Varghese N."/>
            <person name="Submissions S."/>
        </authorList>
    </citation>
    <scope>NUCLEOTIDE SEQUENCE [LARGE SCALE GENOMIC DNA]</scope>
    <source>
        <strain evidence="3">NLAE-zl-G277</strain>
    </source>
</reference>
<accession>A0A1I0G221</accession>
<feature type="transmembrane region" description="Helical" evidence="1">
    <location>
        <begin position="175"/>
        <end position="196"/>
    </location>
</feature>
<feature type="transmembrane region" description="Helical" evidence="1">
    <location>
        <begin position="20"/>
        <end position="40"/>
    </location>
</feature>
<feature type="transmembrane region" description="Helical" evidence="1">
    <location>
        <begin position="52"/>
        <end position="75"/>
    </location>
</feature>
<protein>
    <submittedName>
        <fullName evidence="2">Integral membrane protein (Intg_mem_TP0381)</fullName>
    </submittedName>
</protein>
<dbReference type="EMBL" id="FOIM01000010">
    <property type="protein sequence ID" value="SET64936.1"/>
    <property type="molecule type" value="Genomic_DNA"/>
</dbReference>
<keyword evidence="1" id="KW-1133">Transmembrane helix</keyword>
<keyword evidence="1" id="KW-0812">Transmembrane</keyword>
<feature type="transmembrane region" description="Helical" evidence="1">
    <location>
        <begin position="144"/>
        <end position="163"/>
    </location>
</feature>
<dbReference type="Pfam" id="PF14808">
    <property type="entry name" value="TMEM164"/>
    <property type="match status" value="1"/>
</dbReference>
<dbReference type="Proteomes" id="UP000198508">
    <property type="component" value="Unassembled WGS sequence"/>
</dbReference>
<keyword evidence="3" id="KW-1185">Reference proteome</keyword>
<organism evidence="2 3">
    <name type="scientific">Enterocloster lavalensis</name>
    <dbReference type="NCBI Taxonomy" id="460384"/>
    <lineage>
        <taxon>Bacteria</taxon>
        <taxon>Bacillati</taxon>
        <taxon>Bacillota</taxon>
        <taxon>Clostridia</taxon>
        <taxon>Lachnospirales</taxon>
        <taxon>Lachnospiraceae</taxon>
        <taxon>Enterocloster</taxon>
    </lineage>
</organism>
<evidence type="ECO:0000313" key="2">
    <source>
        <dbReference type="EMBL" id="SET64936.1"/>
    </source>
</evidence>
<dbReference type="GeneID" id="93279891"/>
<feature type="transmembrane region" description="Helical" evidence="1">
    <location>
        <begin position="81"/>
        <end position="103"/>
    </location>
</feature>
<feature type="transmembrane region" description="Helical" evidence="1">
    <location>
        <begin position="232"/>
        <end position="253"/>
    </location>
</feature>
<feature type="transmembrane region" description="Helical" evidence="1">
    <location>
        <begin position="115"/>
        <end position="132"/>
    </location>
</feature>
<dbReference type="RefSeq" id="WP_092363533.1">
    <property type="nucleotide sequence ID" value="NZ_CAJJSN010000066.1"/>
</dbReference>
<sequence length="264" mass="29632">MQELLQRFFQASAWTMQTPVPYSPFHLSLTALGICAAAWMARRLAAGRRKHVLFVCGLILAASELYKQGFLYYIVNGRSYDWWYFPFQLCSVPMYLCLAVPLLSKPEYARARRTACTFIQDYGLLGGLMALAEPSGLMHPYWALTLHGLCWHFTLIFLGLYCAQSGESDREPAAFLRTLPLFAACCAAATLINIAAHPYGNADMFYISPYYPNEQIVFHRIALEIGITAGNLIYLTGVALGGFLCHLGCRYCLHSVKTLPDSRR</sequence>
<dbReference type="STRING" id="460384.SAMN05216313_11084"/>